<dbReference type="InterPro" id="IPR013913">
    <property type="entry name" value="Nup153_N"/>
</dbReference>
<feature type="compositionally biased region" description="Low complexity" evidence="21">
    <location>
        <begin position="602"/>
        <end position="614"/>
    </location>
</feature>
<dbReference type="SUPFAM" id="SSF90209">
    <property type="entry name" value="Ran binding protein zinc finger-like"/>
    <property type="match status" value="4"/>
</dbReference>
<evidence type="ECO:0000256" key="21">
    <source>
        <dbReference type="SAM" id="MobiDB-lite"/>
    </source>
</evidence>
<dbReference type="FunFam" id="4.10.1060.10:FF:000003">
    <property type="entry name" value="E3 SUMO-protein ligase RanBP2"/>
    <property type="match status" value="1"/>
</dbReference>
<feature type="compositionally biased region" description="Polar residues" evidence="21">
    <location>
        <begin position="492"/>
        <end position="501"/>
    </location>
</feature>
<evidence type="ECO:0000256" key="11">
    <source>
        <dbReference type="ARBA" id="ARBA00023010"/>
    </source>
</evidence>
<feature type="compositionally biased region" description="Basic and acidic residues" evidence="21">
    <location>
        <begin position="1055"/>
        <end position="1064"/>
    </location>
</feature>
<feature type="region of interest" description="Disordered" evidence="21">
    <location>
        <begin position="1"/>
        <end position="27"/>
    </location>
</feature>
<keyword evidence="8" id="KW-0509">mRNA transport</keyword>
<keyword evidence="6" id="KW-0677">Repeat</keyword>
<feature type="compositionally biased region" description="Polar residues" evidence="21">
    <location>
        <begin position="1426"/>
        <end position="1439"/>
    </location>
</feature>
<evidence type="ECO:0000256" key="17">
    <source>
        <dbReference type="ARBA" id="ARBA00068609"/>
    </source>
</evidence>
<dbReference type="GO" id="GO:0051028">
    <property type="term" value="P:mRNA transport"/>
    <property type="evidence" value="ECO:0007669"/>
    <property type="project" value="UniProtKB-KW"/>
</dbReference>
<dbReference type="GO" id="GO:0031965">
    <property type="term" value="C:nuclear membrane"/>
    <property type="evidence" value="ECO:0007669"/>
    <property type="project" value="UniProtKB-SubCell"/>
</dbReference>
<feature type="region of interest" description="Disordered" evidence="21">
    <location>
        <begin position="740"/>
        <end position="759"/>
    </location>
</feature>
<feature type="region of interest" description="Disordered" evidence="21">
    <location>
        <begin position="54"/>
        <end position="154"/>
    </location>
</feature>
<keyword evidence="9" id="KW-0862">Zinc</keyword>
<dbReference type="SMART" id="SM00547">
    <property type="entry name" value="ZnF_RBZ"/>
    <property type="match status" value="4"/>
</dbReference>
<evidence type="ECO:0000256" key="16">
    <source>
        <dbReference type="ARBA" id="ARBA00060842"/>
    </source>
</evidence>
<evidence type="ECO:0000256" key="18">
    <source>
        <dbReference type="ARBA" id="ARBA00078197"/>
    </source>
</evidence>
<dbReference type="GO" id="GO:0008270">
    <property type="term" value="F:zinc ion binding"/>
    <property type="evidence" value="ECO:0007669"/>
    <property type="project" value="UniProtKB-KW"/>
</dbReference>
<evidence type="ECO:0000256" key="8">
    <source>
        <dbReference type="ARBA" id="ARBA00022816"/>
    </source>
</evidence>
<feature type="compositionally biased region" description="Low complexity" evidence="21">
    <location>
        <begin position="1023"/>
        <end position="1032"/>
    </location>
</feature>
<dbReference type="InterPro" id="IPR036443">
    <property type="entry name" value="Znf_RanBP2_sf"/>
</dbReference>
<feature type="region of interest" description="Disordered" evidence="21">
    <location>
        <begin position="1399"/>
        <end position="1441"/>
    </location>
</feature>
<dbReference type="GeneID" id="106162031"/>
<feature type="compositionally biased region" description="Basic residues" evidence="21">
    <location>
        <begin position="1528"/>
        <end position="1540"/>
    </location>
</feature>
<evidence type="ECO:0000256" key="7">
    <source>
        <dbReference type="ARBA" id="ARBA00022771"/>
    </source>
</evidence>
<dbReference type="GO" id="GO:0006606">
    <property type="term" value="P:protein import into nucleus"/>
    <property type="evidence" value="ECO:0007669"/>
    <property type="project" value="TreeGrafter"/>
</dbReference>
<evidence type="ECO:0000256" key="19">
    <source>
        <dbReference type="ARBA" id="ARBA00079437"/>
    </source>
</evidence>
<keyword evidence="7 20" id="KW-0863">Zinc-finger</keyword>
<dbReference type="InParanoid" id="A0A1S3I8L3"/>
<gene>
    <name evidence="24" type="primary">LOC106162031</name>
</gene>
<dbReference type="KEGG" id="lak:106162031"/>
<feature type="compositionally biased region" description="Low complexity" evidence="21">
    <location>
        <begin position="1077"/>
        <end position="1097"/>
    </location>
</feature>
<comment type="subcellular location">
    <subcellularLocation>
        <location evidence="2">Nucleus membrane</location>
    </subcellularLocation>
    <subcellularLocation>
        <location evidence="3">Nucleus</location>
        <location evidence="3">Nuclear pore complex</location>
    </subcellularLocation>
</comment>
<keyword evidence="15" id="KW-0539">Nucleus</keyword>
<feature type="region of interest" description="Disordered" evidence="21">
    <location>
        <begin position="663"/>
        <end position="682"/>
    </location>
</feature>
<feature type="domain" description="RanBP2-type" evidence="22">
    <location>
        <begin position="774"/>
        <end position="803"/>
    </location>
</feature>
<evidence type="ECO:0000256" key="20">
    <source>
        <dbReference type="PROSITE-ProRule" id="PRU00322"/>
    </source>
</evidence>
<dbReference type="InterPro" id="IPR001876">
    <property type="entry name" value="Znf_RanBP2"/>
</dbReference>
<dbReference type="OrthoDB" id="79830at2759"/>
<evidence type="ECO:0000259" key="22">
    <source>
        <dbReference type="PROSITE" id="PS50199"/>
    </source>
</evidence>
<dbReference type="Pfam" id="PF08604">
    <property type="entry name" value="Nup153"/>
    <property type="match status" value="2"/>
</dbReference>
<feature type="compositionally biased region" description="Polar residues" evidence="21">
    <location>
        <begin position="410"/>
        <end position="431"/>
    </location>
</feature>
<feature type="region of interest" description="Disordered" evidence="21">
    <location>
        <begin position="1052"/>
        <end position="1107"/>
    </location>
</feature>
<evidence type="ECO:0000256" key="14">
    <source>
        <dbReference type="ARBA" id="ARBA00023136"/>
    </source>
</evidence>
<dbReference type="Gene3D" id="4.10.1060.10">
    <property type="entry name" value="Zinc finger, RanBP2-type"/>
    <property type="match status" value="4"/>
</dbReference>
<dbReference type="GO" id="GO:0017056">
    <property type="term" value="F:structural constituent of nuclear pore"/>
    <property type="evidence" value="ECO:0007669"/>
    <property type="project" value="TreeGrafter"/>
</dbReference>
<protein>
    <recommendedName>
        <fullName evidence="17">Nuclear pore complex protein Nup153</fullName>
    </recommendedName>
    <alternativeName>
        <fullName evidence="19">153 kDa nucleoporin</fullName>
    </alternativeName>
    <alternativeName>
        <fullName evidence="18">Nucleoporin Nup153</fullName>
    </alternativeName>
</protein>
<sequence>MSNAGGGKVRQTRRKPSTDKPYNRRQSLLSRVTDTVKDILSPSWLVDIVSSVKKKTSPQLDTVEEHNDNGEDLEESYLPPRAKPQMPPHMQSKAHPSQPSYQSSSVLTERPLYGGSSLGRTPFSSFKPDLHTSTPGTSGGHIPFPVYKGQGEDHRRGLSHVSSLIPEADKPDFKSEMLQLQEAQLQQLREDLGGSVAVREEMSSTAVEKSLDMSQSLSGSHLWSTSEVSKPQPSVRTHRPSFNASIFGSPATNTSLFGGQSSPYYPGRTTFGGATSHRKNRLNSTAPYQTAAPLRRQVKAKPLNNTSTGVTSSTAKKILETLERMSTPLNDAKKIPASSLSIADSPLSFTPASYRQRRNQQNHSLTSRSQLKAPPVMKLNTPSAASIAKNRQTFPQPPPPETAPKIQEKPGTSTEYKVGSTDQQPALSKSSGKMKRERAGHYSRQGEDEEQVVLPDLPTSFKLPVSSMPKFNFMGSTGNTVNSADKGPPVQANGSIASSPTPGFAFSNPIPQSSSEAHQGSLSPVKQDFKFSSPIAIGESSKTTGAPTSSSVATAIQFTSTSTATAASTVLNKDSNSVQFNFGSAAPSSKGAPQTTFGFGSGPSSQSSVPPAGGMQMKFTASPVAPKPKPKANKSEPEEDGFAFKPAKELKSGSVMDILGKGTTTTTTDAKPSPGTGIAPASSLKQGSVMDILGKAPEVSQSSSTLVGFGDKFKPAAGSWECDSCMVRNKASDSKCAACQSAKPGSSTTTSVSSAPAPNTVSSWGSLADKFKAAPGAWECSTCLVRNKDSAMECAACGTVKPGLPTNSSTTTTPSSKTDTCSSVPPIKNSLGSLFKKPEGSWECGTCMVMNKPDASSCVACQTPNPNGAKTPSVKEPEIPKPTGPPLSSIFKKSTGSWECDLCMVQNKPEAVKCAACEAPKPGLQPTAGFTGSGMKGGFKFGTGSGFQFDKTTSGDSKTSGFTFGTQTTSTATSNATGFKFGVQEVGNTGDIKFGFQDKTVGTGIKFGTGADKQSEEKKEQKSSGGFKFGGDSVNTSTSNTAAFGGFKFGQTNDKSVDSKKEQSGAETSVPGGFKFGANPPGTTTTTATMGGFSFGSKPGESTQSVSNAVTSAAGGFSFGAPKPSVNSTDLTANPFPANSVPSSGFAVGAGIGKGDTTKPTSSGFSFGNTDTSGAAAFTFGAKPDETKSTGNITFGQTAPSSGGFGAKEKSSPLKRGHEDEDEISGKKLAFGSIKPTGAVAPTISFPAASVTQAPALGGFTASTTTSTTSATSAPSLFGSTVAFGSGGNTSVTSSAPLPLFGSSSTAPSSLFSTPSTTPSFGTQGAPSSGFGTTAPVFGAGAPSTFGASTATTSASTTGSVFGSSTPAFSGFGGTFGSTQAFGSGGAGSDSTKNTGAPVFASGFGSTGPGATGTGPAPFSTTPSFQFGQTTAPGASTGTGEIFAFGAKPQESKPADGSSGSTFGSGSSAGFNFSATPNTNFGASQATSFSATPSFNFSGSQAQFSGFGATGPTPDNPFSANSNVTRGRTIKRAARRLKKS</sequence>
<keyword evidence="23" id="KW-1185">Reference proteome</keyword>
<feature type="region of interest" description="Disordered" evidence="21">
    <location>
        <begin position="585"/>
        <end position="644"/>
    </location>
</feature>
<feature type="region of interest" description="Disordered" evidence="21">
    <location>
        <begin position="1196"/>
        <end position="1229"/>
    </location>
</feature>
<keyword evidence="10" id="KW-0653">Protein transport</keyword>
<feature type="compositionally biased region" description="Basic and acidic residues" evidence="21">
    <location>
        <begin position="1013"/>
        <end position="1022"/>
    </location>
</feature>
<evidence type="ECO:0000256" key="3">
    <source>
        <dbReference type="ARBA" id="ARBA00004567"/>
    </source>
</evidence>
<evidence type="ECO:0000313" key="23">
    <source>
        <dbReference type="Proteomes" id="UP000085678"/>
    </source>
</evidence>
<dbReference type="InterPro" id="IPR026054">
    <property type="entry name" value="Nucleoporin"/>
</dbReference>
<dbReference type="Pfam" id="PF00641">
    <property type="entry name" value="Zn_ribbon_RanBP"/>
    <property type="match status" value="4"/>
</dbReference>
<organism evidence="23 24">
    <name type="scientific">Lingula anatina</name>
    <name type="common">Brachiopod</name>
    <name type="synonym">Lingula unguis</name>
    <dbReference type="NCBI Taxonomy" id="7574"/>
    <lineage>
        <taxon>Eukaryota</taxon>
        <taxon>Metazoa</taxon>
        <taxon>Spiralia</taxon>
        <taxon>Lophotrochozoa</taxon>
        <taxon>Brachiopoda</taxon>
        <taxon>Linguliformea</taxon>
        <taxon>Lingulata</taxon>
        <taxon>Lingulida</taxon>
        <taxon>Linguloidea</taxon>
        <taxon>Lingulidae</taxon>
        <taxon>Lingula</taxon>
    </lineage>
</organism>
<evidence type="ECO:0000256" key="15">
    <source>
        <dbReference type="ARBA" id="ARBA00023242"/>
    </source>
</evidence>
<keyword evidence="14" id="KW-0472">Membrane</keyword>
<dbReference type="GO" id="GO:0008139">
    <property type="term" value="F:nuclear localization sequence binding"/>
    <property type="evidence" value="ECO:0007669"/>
    <property type="project" value="TreeGrafter"/>
</dbReference>
<evidence type="ECO:0000256" key="6">
    <source>
        <dbReference type="ARBA" id="ARBA00022737"/>
    </source>
</evidence>
<comment type="similarity">
    <text evidence="16">Belongs to the NUP153 family.</text>
</comment>
<dbReference type="STRING" id="7574.A0A1S3I8L3"/>
<evidence type="ECO:0000256" key="12">
    <source>
        <dbReference type="ARBA" id="ARBA00023125"/>
    </source>
</evidence>
<feature type="domain" description="RanBP2-type" evidence="22">
    <location>
        <begin position="894"/>
        <end position="923"/>
    </location>
</feature>
<feature type="region of interest" description="Disordered" evidence="21">
    <location>
        <begin position="1307"/>
        <end position="1334"/>
    </location>
</feature>
<evidence type="ECO:0000256" key="2">
    <source>
        <dbReference type="ARBA" id="ARBA00004126"/>
    </source>
</evidence>
<feature type="region of interest" description="Disordered" evidence="21">
    <location>
        <begin position="354"/>
        <end position="376"/>
    </location>
</feature>
<dbReference type="GO" id="GO:0005643">
    <property type="term" value="C:nuclear pore"/>
    <property type="evidence" value="ECO:0007669"/>
    <property type="project" value="UniProtKB-SubCell"/>
</dbReference>
<evidence type="ECO:0000256" key="4">
    <source>
        <dbReference type="ARBA" id="ARBA00022448"/>
    </source>
</evidence>
<evidence type="ECO:0000256" key="1">
    <source>
        <dbReference type="ARBA" id="ARBA00001947"/>
    </source>
</evidence>
<accession>A0A1S3I8L3</accession>
<feature type="compositionally biased region" description="Basic and acidic residues" evidence="21">
    <location>
        <begin position="1207"/>
        <end position="1219"/>
    </location>
</feature>
<evidence type="ECO:0000256" key="13">
    <source>
        <dbReference type="ARBA" id="ARBA00023132"/>
    </source>
</evidence>
<dbReference type="Proteomes" id="UP000085678">
    <property type="component" value="Unplaced"/>
</dbReference>
<feature type="region of interest" description="Disordered" evidence="21">
    <location>
        <begin position="390"/>
        <end position="450"/>
    </location>
</feature>
<proteinExistence type="inferred from homology"/>
<feature type="compositionally biased region" description="Low complexity" evidence="21">
    <location>
        <begin position="1307"/>
        <end position="1323"/>
    </location>
</feature>
<comment type="cofactor">
    <cofactor evidence="1">
        <name>Zn(2+)</name>
        <dbReference type="ChEBI" id="CHEBI:29105"/>
    </cofactor>
</comment>
<dbReference type="GO" id="GO:0006405">
    <property type="term" value="P:RNA export from nucleus"/>
    <property type="evidence" value="ECO:0007669"/>
    <property type="project" value="TreeGrafter"/>
</dbReference>
<keyword evidence="13" id="KW-0906">Nuclear pore complex</keyword>
<name>A0A1S3I8L3_LINAN</name>
<feature type="compositionally biased region" description="Low complexity" evidence="21">
    <location>
        <begin position="1414"/>
        <end position="1425"/>
    </location>
</feature>
<dbReference type="RefSeq" id="XP_013394587.1">
    <property type="nucleotide sequence ID" value="XM_013539133.1"/>
</dbReference>
<feature type="compositionally biased region" description="Polar residues" evidence="21">
    <location>
        <begin position="94"/>
        <end position="107"/>
    </location>
</feature>
<feature type="region of interest" description="Disordered" evidence="21">
    <location>
        <begin position="1500"/>
        <end position="1540"/>
    </location>
</feature>
<evidence type="ECO:0000313" key="24">
    <source>
        <dbReference type="RefSeq" id="XP_013394587.1"/>
    </source>
</evidence>
<dbReference type="PANTHER" id="PTHR23193:SF23">
    <property type="entry name" value="NUCLEAR PORE COMPLEX PROTEIN NUP153"/>
    <property type="match status" value="1"/>
</dbReference>
<feature type="compositionally biased region" description="Basic and acidic residues" evidence="21">
    <location>
        <begin position="437"/>
        <end position="446"/>
    </location>
</feature>
<feature type="compositionally biased region" description="Polar residues" evidence="21">
    <location>
        <begin position="361"/>
        <end position="370"/>
    </location>
</feature>
<feature type="compositionally biased region" description="Polar residues" evidence="21">
    <location>
        <begin position="509"/>
        <end position="524"/>
    </location>
</feature>
<feature type="compositionally biased region" description="Polar residues" evidence="21">
    <location>
        <begin position="1516"/>
        <end position="1526"/>
    </location>
</feature>
<feature type="region of interest" description="Disordered" evidence="21">
    <location>
        <begin position="1007"/>
        <end position="1032"/>
    </location>
</feature>
<keyword evidence="5" id="KW-0479">Metal-binding</keyword>
<dbReference type="FunFam" id="4.10.1060.10:FF:000001">
    <property type="entry name" value="Nuclear pore complex protein Nup153"/>
    <property type="match status" value="3"/>
</dbReference>
<dbReference type="PANTHER" id="PTHR23193">
    <property type="entry name" value="NUCLEAR PORE COMPLEX PROTEIN NUP"/>
    <property type="match status" value="1"/>
</dbReference>
<feature type="region of interest" description="Disordered" evidence="21">
    <location>
        <begin position="479"/>
        <end position="524"/>
    </location>
</feature>
<keyword evidence="4" id="KW-0813">Transport</keyword>
<evidence type="ECO:0000256" key="9">
    <source>
        <dbReference type="ARBA" id="ARBA00022833"/>
    </source>
</evidence>
<evidence type="ECO:0000256" key="5">
    <source>
        <dbReference type="ARBA" id="ARBA00022723"/>
    </source>
</evidence>
<feature type="domain" description="RanBP2-type" evidence="22">
    <location>
        <begin position="838"/>
        <end position="867"/>
    </location>
</feature>
<keyword evidence="11" id="KW-0811">Translocation</keyword>
<evidence type="ECO:0000256" key="10">
    <source>
        <dbReference type="ARBA" id="ARBA00022927"/>
    </source>
</evidence>
<keyword evidence="12" id="KW-0238">DNA-binding</keyword>
<feature type="domain" description="RanBP2-type" evidence="22">
    <location>
        <begin position="716"/>
        <end position="745"/>
    </location>
</feature>
<dbReference type="PROSITE" id="PS50199">
    <property type="entry name" value="ZF_RANBP2_2"/>
    <property type="match status" value="4"/>
</dbReference>
<reference evidence="24" key="1">
    <citation type="submission" date="2025-08" db="UniProtKB">
        <authorList>
            <consortium name="RefSeq"/>
        </authorList>
    </citation>
    <scope>IDENTIFICATION</scope>
    <source>
        <tissue evidence="24">Gonads</tissue>
    </source>
</reference>
<dbReference type="GO" id="GO:0003677">
    <property type="term" value="F:DNA binding"/>
    <property type="evidence" value="ECO:0007669"/>
    <property type="project" value="UniProtKB-KW"/>
</dbReference>
<dbReference type="PROSITE" id="PS01358">
    <property type="entry name" value="ZF_RANBP2_1"/>
    <property type="match status" value="4"/>
</dbReference>